<organism evidence="1 2">
    <name type="scientific">Monosporascus cannonballus</name>
    <dbReference type="NCBI Taxonomy" id="155416"/>
    <lineage>
        <taxon>Eukaryota</taxon>
        <taxon>Fungi</taxon>
        <taxon>Dikarya</taxon>
        <taxon>Ascomycota</taxon>
        <taxon>Pezizomycotina</taxon>
        <taxon>Sordariomycetes</taxon>
        <taxon>Xylariomycetidae</taxon>
        <taxon>Xylariales</taxon>
        <taxon>Xylariales incertae sedis</taxon>
        <taxon>Monosporascus</taxon>
    </lineage>
</organism>
<comment type="caution">
    <text evidence="1">The sequence shown here is derived from an EMBL/GenBank/DDBJ whole genome shotgun (WGS) entry which is preliminary data.</text>
</comment>
<evidence type="ECO:0000313" key="2">
    <source>
        <dbReference type="Proteomes" id="UP000294003"/>
    </source>
</evidence>
<keyword evidence="2" id="KW-1185">Reference proteome</keyword>
<protein>
    <submittedName>
        <fullName evidence="1">Uncharacterized protein</fullName>
    </submittedName>
</protein>
<gene>
    <name evidence="1" type="ORF">DL762_009240</name>
</gene>
<dbReference type="EMBL" id="QJNS01000459">
    <property type="protein sequence ID" value="RYO77467.1"/>
    <property type="molecule type" value="Genomic_DNA"/>
</dbReference>
<reference evidence="1 2" key="1">
    <citation type="submission" date="2018-06" db="EMBL/GenBank/DDBJ databases">
        <title>Complete Genomes of Monosporascus.</title>
        <authorList>
            <person name="Robinson A.J."/>
            <person name="Natvig D.O."/>
        </authorList>
    </citation>
    <scope>NUCLEOTIDE SEQUENCE [LARGE SCALE GENOMIC DNA]</scope>
    <source>
        <strain evidence="1 2">CBS 609.92</strain>
    </source>
</reference>
<sequence>MVLFKQRLGKFQEFDFGKPAYTGPPQPIITWQGIVDTLNNQLHFRVPWQMLPTLLVSLESIPIETDDLTGCPHTFQLTQHDYLLSRDTPANTRRRVLVKECLCSPKDGLDQVRRLYEATTAKLIRQHNRKIGDMYQVDIETLRMRRSSVASLPIPLKSNGGPDIYTEHSLSDVFAHQFSYVFLDLNTAQPSKIRAVYARETKRLGEVMQKVVTDIKARHVPSLRQMFNMESVDMTLSSYGARLVEDFSMEDVASMILSGQSSQLLLLHPLRRRKGWAQMIDRYLSDKYYSTLDCDQGACLV</sequence>
<evidence type="ECO:0000313" key="1">
    <source>
        <dbReference type="EMBL" id="RYO77467.1"/>
    </source>
</evidence>
<proteinExistence type="predicted"/>
<accession>A0ABY0GTW8</accession>
<name>A0ABY0GTW8_9PEZI</name>
<dbReference type="Proteomes" id="UP000294003">
    <property type="component" value="Unassembled WGS sequence"/>
</dbReference>